<dbReference type="Pfam" id="PF13460">
    <property type="entry name" value="NAD_binding_10"/>
    <property type="match status" value="1"/>
</dbReference>
<dbReference type="GO" id="GO:0004074">
    <property type="term" value="F:biliverdin reductase [NAD(P)H] activity"/>
    <property type="evidence" value="ECO:0007669"/>
    <property type="project" value="TreeGrafter"/>
</dbReference>
<gene>
    <name evidence="3" type="ORF">EHYA_00535</name>
</gene>
<sequence length="215" mass="23712">MSNVIVFGANGRTGHLVVREALRLGHDVTAAVRDPARWQPPAPDDSPGTGRSNVVRADVRDAADVRSAVEGHDVVVSAIGPPGRHAHRLYSDAARTLVSAMEGAGVPRLIAVTSGGVHHRDPNFPWWYRNLVTPLVRELYDDMRLMETIVRGSTVDWTFVRPARLQDEPPTGNYRVLDASNPRGGRKVTRTDLARFIARELDEHRWSHAAPTLAE</sequence>
<dbReference type="RefSeq" id="WP_126635200.1">
    <property type="nucleotide sequence ID" value="NZ_BIFH01000013.1"/>
</dbReference>
<evidence type="ECO:0000313" key="4">
    <source>
        <dbReference type="Proteomes" id="UP000286931"/>
    </source>
</evidence>
<feature type="domain" description="NAD(P)-binding" evidence="2">
    <location>
        <begin position="8"/>
        <end position="203"/>
    </location>
</feature>
<dbReference type="GO" id="GO:0042602">
    <property type="term" value="F:riboflavin reductase (NADPH) activity"/>
    <property type="evidence" value="ECO:0007669"/>
    <property type="project" value="TreeGrafter"/>
</dbReference>
<evidence type="ECO:0000313" key="3">
    <source>
        <dbReference type="EMBL" id="GCD92892.1"/>
    </source>
</evidence>
<dbReference type="CDD" id="cd05244">
    <property type="entry name" value="BVR-B_like_SDR_a"/>
    <property type="match status" value="1"/>
</dbReference>
<dbReference type="InterPro" id="IPR016040">
    <property type="entry name" value="NAD(P)-bd_dom"/>
</dbReference>
<dbReference type="Gene3D" id="3.40.50.720">
    <property type="entry name" value="NAD(P)-binding Rossmann-like Domain"/>
    <property type="match status" value="1"/>
</dbReference>
<name>A0A401YE91_9ACTN</name>
<dbReference type="EMBL" id="BIFH01000013">
    <property type="protein sequence ID" value="GCD92892.1"/>
    <property type="molecule type" value="Genomic_DNA"/>
</dbReference>
<dbReference type="SUPFAM" id="SSF51735">
    <property type="entry name" value="NAD(P)-binding Rossmann-fold domains"/>
    <property type="match status" value="1"/>
</dbReference>
<reference evidence="3 4" key="1">
    <citation type="submission" date="2018-12" db="EMBL/GenBank/DDBJ databases">
        <title>Draft genome sequence of Embleya hyalina NBRC 13850T.</title>
        <authorList>
            <person name="Komaki H."/>
            <person name="Hosoyama A."/>
            <person name="Kimura A."/>
            <person name="Ichikawa N."/>
            <person name="Tamura T."/>
        </authorList>
    </citation>
    <scope>NUCLEOTIDE SEQUENCE [LARGE SCALE GENOMIC DNA]</scope>
    <source>
        <strain evidence="3 4">NBRC 13850</strain>
    </source>
</reference>
<accession>A0A401YE91</accession>
<evidence type="ECO:0000259" key="2">
    <source>
        <dbReference type="Pfam" id="PF13460"/>
    </source>
</evidence>
<keyword evidence="4" id="KW-1185">Reference proteome</keyword>
<comment type="caution">
    <text evidence="3">The sequence shown here is derived from an EMBL/GenBank/DDBJ whole genome shotgun (WGS) entry which is preliminary data.</text>
</comment>
<evidence type="ECO:0000256" key="1">
    <source>
        <dbReference type="SAM" id="MobiDB-lite"/>
    </source>
</evidence>
<dbReference type="InterPro" id="IPR051606">
    <property type="entry name" value="Polyketide_Oxido-like"/>
</dbReference>
<proteinExistence type="predicted"/>
<dbReference type="PANTHER" id="PTHR43355">
    <property type="entry name" value="FLAVIN REDUCTASE (NADPH)"/>
    <property type="match status" value="1"/>
</dbReference>
<dbReference type="OrthoDB" id="4115876at2"/>
<dbReference type="AlphaFoldDB" id="A0A401YE91"/>
<dbReference type="InterPro" id="IPR036291">
    <property type="entry name" value="NAD(P)-bd_dom_sf"/>
</dbReference>
<organism evidence="3 4">
    <name type="scientific">Embleya hyalina</name>
    <dbReference type="NCBI Taxonomy" id="516124"/>
    <lineage>
        <taxon>Bacteria</taxon>
        <taxon>Bacillati</taxon>
        <taxon>Actinomycetota</taxon>
        <taxon>Actinomycetes</taxon>
        <taxon>Kitasatosporales</taxon>
        <taxon>Streptomycetaceae</taxon>
        <taxon>Embleya</taxon>
    </lineage>
</organism>
<protein>
    <submittedName>
        <fullName evidence="3">NADH-flavin reductase</fullName>
    </submittedName>
</protein>
<dbReference type="Proteomes" id="UP000286931">
    <property type="component" value="Unassembled WGS sequence"/>
</dbReference>
<dbReference type="PANTHER" id="PTHR43355:SF2">
    <property type="entry name" value="FLAVIN REDUCTASE (NADPH)"/>
    <property type="match status" value="1"/>
</dbReference>
<feature type="region of interest" description="Disordered" evidence="1">
    <location>
        <begin position="35"/>
        <end position="54"/>
    </location>
</feature>